<feature type="region of interest" description="Disordered" evidence="10">
    <location>
        <begin position="1244"/>
        <end position="1268"/>
    </location>
</feature>
<keyword evidence="8 9" id="KW-0067">ATP-binding</keyword>
<feature type="compositionally biased region" description="Basic and acidic residues" evidence="10">
    <location>
        <begin position="1338"/>
        <end position="1348"/>
    </location>
</feature>
<feature type="compositionally biased region" description="Polar residues" evidence="10">
    <location>
        <begin position="548"/>
        <end position="584"/>
    </location>
</feature>
<feature type="compositionally biased region" description="Pro residues" evidence="10">
    <location>
        <begin position="189"/>
        <end position="200"/>
    </location>
</feature>
<dbReference type="SUPFAM" id="SSF57889">
    <property type="entry name" value="Cysteine-rich domain"/>
    <property type="match status" value="1"/>
</dbReference>
<dbReference type="InterPro" id="IPR000719">
    <property type="entry name" value="Prot_kinase_dom"/>
</dbReference>
<dbReference type="STRING" id="5217.A0A4Q1BWI2"/>
<dbReference type="PANTHER" id="PTHR11584:SF369">
    <property type="entry name" value="MITOGEN-ACTIVATED PROTEIN KINASE KINASE KINASE 19-RELATED"/>
    <property type="match status" value="1"/>
</dbReference>
<dbReference type="Gene3D" id="1.10.510.10">
    <property type="entry name" value="Transferase(Phosphotransferase) domain 1"/>
    <property type="match status" value="1"/>
</dbReference>
<dbReference type="PROSITE" id="PS00107">
    <property type="entry name" value="PROTEIN_KINASE_ATP"/>
    <property type="match status" value="1"/>
</dbReference>
<dbReference type="SMART" id="SM00109">
    <property type="entry name" value="C1"/>
    <property type="match status" value="1"/>
</dbReference>
<dbReference type="SMART" id="SM00220">
    <property type="entry name" value="S_TKc"/>
    <property type="match status" value="1"/>
</dbReference>
<dbReference type="Pfam" id="PF00069">
    <property type="entry name" value="Pkinase"/>
    <property type="match status" value="1"/>
</dbReference>
<keyword evidence="7" id="KW-0862">Zinc</keyword>
<evidence type="ECO:0000256" key="7">
    <source>
        <dbReference type="ARBA" id="ARBA00022833"/>
    </source>
</evidence>
<accession>A0A4Q1BWI2</accession>
<proteinExistence type="inferred from homology"/>
<feature type="compositionally biased region" description="Low complexity" evidence="10">
    <location>
        <begin position="201"/>
        <end position="223"/>
    </location>
</feature>
<evidence type="ECO:0000256" key="6">
    <source>
        <dbReference type="ARBA" id="ARBA00022777"/>
    </source>
</evidence>
<keyword evidence="4" id="KW-0479">Metal-binding</keyword>
<dbReference type="InterPro" id="IPR036872">
    <property type="entry name" value="CH_dom_sf"/>
</dbReference>
<keyword evidence="5 9" id="KW-0547">Nucleotide-binding</keyword>
<keyword evidence="14" id="KW-1185">Reference proteome</keyword>
<feature type="region of interest" description="Disordered" evidence="10">
    <location>
        <begin position="1"/>
        <end position="253"/>
    </location>
</feature>
<dbReference type="PROSITE" id="PS00479">
    <property type="entry name" value="ZF_DAG_PE_1"/>
    <property type="match status" value="1"/>
</dbReference>
<feature type="region of interest" description="Disordered" evidence="10">
    <location>
        <begin position="782"/>
        <end position="872"/>
    </location>
</feature>
<organism evidence="13 14">
    <name type="scientific">Tremella mesenterica</name>
    <name type="common">Jelly fungus</name>
    <dbReference type="NCBI Taxonomy" id="5217"/>
    <lineage>
        <taxon>Eukaryota</taxon>
        <taxon>Fungi</taxon>
        <taxon>Dikarya</taxon>
        <taxon>Basidiomycota</taxon>
        <taxon>Agaricomycotina</taxon>
        <taxon>Tremellomycetes</taxon>
        <taxon>Tremellales</taxon>
        <taxon>Tremellaceae</taxon>
        <taxon>Tremella</taxon>
    </lineage>
</organism>
<sequence>MAGPSTSTSAVTPTPTPGPSGKGIKGLFARARPMSPDGPPAPSARARLKTLLGDASRATIEATTRRSRRPPDLSNLPSAKTQERYPADPFVPSKQEGKTAPRKERMEQDRTRQTSPQPKRSIRIPASMLPAMQKDNDGRWQPPSLSRGSMSTSALAIYGDEADRRSSIETDDQGDRPSRQSLTSLFQPPKLPPSTPPSPLSRPGRYPPSSSTNRPRPRGSTTSLSGQSPSTPSRLMPPPSIPLRPKADTSQPLLSKEHYHLRIAGSYIVRRLSPLVRGSGFLQGGKRADLRKAADERLTILSRMERSWGNEWLKVSGALEQNSPVADGSEHVISPSPTKVRSVFVGENAKARERKAWVDALKDGILLCLLLNELLPCHPPRIGRIHITDDGVLRVTNLTRFITTCQTVGMKDADVFGVSDMCEGSEASLGRVAWTVVCLTRLAAQSNNIPTRRAATPSTPGSRPGSAASNASPSPGRIRRAHSPHRPPITVSPIVEKDDPISSAFAKQDFPGRLTSPKLHGRPKSPLPPTVEPTFKVASPHISPPRTPVTTSRQTSSATPQRKSVIRAQTQPEPLPSGTTNSISPPLARDSNGTLGSPGRGRPRLRPRYTTGARAQVTFASNSQPSFADIPDGLPNTVEPLGFHSRERTPSLISSGSRVTSSAYTRSSAALSTATILGEDNVMIADDDDDDDTHSQTTTGRPGLEAHRRMSGKTLHDARQRILGVLLSSDDLPSDLQHALRQSPGHHPDDPRTEALRQSLAALEGVRQDHQDLSVLEDDSASVASVNEMGSGTDGQGPPSMMRRMSANGKFQLPKRSISPSPLGMSPTSTAFPASSNLEPSRFPNSISMSRGPSEQSTYSRNDSRQSIILDRRRSESNYLPLGSSPNLGAGMHMNHSAVNLHLAASSPPSLFRSSSRLSRAEPMPVLEFKEAGKPSVKYQLGNFIGKGQFGTVYRALNLDTGQMVAIKRIALDGMEDHEIDDVMREVELLKRLDHPSIVKYEGMSRDPDYLSIILEFVENGSLGSVLKAFGKFNERLAATYTAKILEGLDYLHREGVVHCDLKAANILSTKNGNVKLTDFGVSLNTKAMENIQQTAMSGVMGTPNWMAPEVINLDGARPPSDIWSLGCTVIEMITSKPPFSDVSHPMAVMWRVVEGAPPNPPEGSSDDLTHFLSRCFEKDPDVRPTASELFEHPWIKRPTVDIQQLRPHDSMPFIRRLSSNFNRPESSEVFPSQIITPPMVSQTAQEISRSGSTETLNPRRPSSSSKQLISHRFIKTSFASPVPCRICHHDLKKGALLCQDCGMICHPTCPKTSTASCDLPIPPLAQRSTSHSAVEFPGRRIEQDRSRRSSANFDNSDRSKRNSRLSDISRFSLASFQTAQTAYSGGTQAGVTVPHPGMILPRRSSVRFDTRVHDEQVARAAYEAQGGRKEREVVIGVSETVPQKGHRSNKSDCLVM</sequence>
<dbReference type="GO" id="GO:0046872">
    <property type="term" value="F:metal ion binding"/>
    <property type="evidence" value="ECO:0007669"/>
    <property type="project" value="UniProtKB-KW"/>
</dbReference>
<evidence type="ECO:0000256" key="9">
    <source>
        <dbReference type="PROSITE-ProRule" id="PRU10141"/>
    </source>
</evidence>
<feature type="compositionally biased region" description="Low complexity" evidence="10">
    <location>
        <begin position="1"/>
        <end position="13"/>
    </location>
</feature>
<dbReference type="SUPFAM" id="SSF56112">
    <property type="entry name" value="Protein kinase-like (PK-like)"/>
    <property type="match status" value="1"/>
</dbReference>
<evidence type="ECO:0000256" key="10">
    <source>
        <dbReference type="SAM" id="MobiDB-lite"/>
    </source>
</evidence>
<feature type="region of interest" description="Disordered" evidence="10">
    <location>
        <begin position="686"/>
        <end position="710"/>
    </location>
</feature>
<dbReference type="CDD" id="cd00029">
    <property type="entry name" value="C1"/>
    <property type="match status" value="1"/>
</dbReference>
<feature type="domain" description="Phorbol-ester/DAG-type" evidence="12">
    <location>
        <begin position="1271"/>
        <end position="1318"/>
    </location>
</feature>
<dbReference type="Gene3D" id="1.10.418.10">
    <property type="entry name" value="Calponin-like domain"/>
    <property type="match status" value="1"/>
</dbReference>
<dbReference type="GO" id="GO:0004674">
    <property type="term" value="F:protein serine/threonine kinase activity"/>
    <property type="evidence" value="ECO:0007669"/>
    <property type="project" value="UniProtKB-KW"/>
</dbReference>
<protein>
    <submittedName>
        <fullName evidence="13">STE/STE11/CDC15 protein kinase</fullName>
    </submittedName>
</protein>
<comment type="similarity">
    <text evidence="1">Belongs to the protein kinase superfamily. STE Ser/Thr protein kinase family. MAP kinase kinase kinase subfamily.</text>
</comment>
<dbReference type="CDD" id="cd06627">
    <property type="entry name" value="STKc_Cdc7_like"/>
    <property type="match status" value="1"/>
</dbReference>
<evidence type="ECO:0000256" key="8">
    <source>
        <dbReference type="ARBA" id="ARBA00022840"/>
    </source>
</evidence>
<dbReference type="PANTHER" id="PTHR11584">
    <property type="entry name" value="SERINE/THREONINE PROTEIN KINASE"/>
    <property type="match status" value="1"/>
</dbReference>
<evidence type="ECO:0000259" key="12">
    <source>
        <dbReference type="PROSITE" id="PS50081"/>
    </source>
</evidence>
<dbReference type="VEuPathDB" id="FungiDB:TREMEDRAFT_58957"/>
<dbReference type="InterPro" id="IPR002219">
    <property type="entry name" value="PKC_DAG/PE"/>
</dbReference>
<evidence type="ECO:0000256" key="3">
    <source>
        <dbReference type="ARBA" id="ARBA00022679"/>
    </source>
</evidence>
<gene>
    <name evidence="13" type="ORF">M231_00006</name>
</gene>
<feature type="binding site" evidence="9">
    <location>
        <position position="968"/>
    </location>
    <ligand>
        <name>ATP</name>
        <dbReference type="ChEBI" id="CHEBI:30616"/>
    </ligand>
</feature>
<feature type="region of interest" description="Disordered" evidence="10">
    <location>
        <begin position="449"/>
        <end position="608"/>
    </location>
</feature>
<feature type="compositionally biased region" description="Polar residues" evidence="10">
    <location>
        <begin position="826"/>
        <end position="867"/>
    </location>
</feature>
<dbReference type="InterPro" id="IPR011009">
    <property type="entry name" value="Kinase-like_dom_sf"/>
</dbReference>
<dbReference type="PROSITE" id="PS50011">
    <property type="entry name" value="PROTEIN_KINASE_DOM"/>
    <property type="match status" value="1"/>
</dbReference>
<dbReference type="InParanoid" id="A0A4Q1BWI2"/>
<feature type="region of interest" description="Disordered" evidence="10">
    <location>
        <begin position="1329"/>
        <end position="1362"/>
    </location>
</feature>
<feature type="compositionally biased region" description="Polar residues" evidence="10">
    <location>
        <begin position="224"/>
        <end position="233"/>
    </location>
</feature>
<evidence type="ECO:0000313" key="14">
    <source>
        <dbReference type="Proteomes" id="UP000289152"/>
    </source>
</evidence>
<dbReference type="OrthoDB" id="8693905at2759"/>
<keyword evidence="6 13" id="KW-0418">Kinase</keyword>
<evidence type="ECO:0000313" key="13">
    <source>
        <dbReference type="EMBL" id="RXK42452.1"/>
    </source>
</evidence>
<name>A0A4Q1BWI2_TREME</name>
<evidence type="ECO:0000256" key="1">
    <source>
        <dbReference type="ARBA" id="ARBA00006529"/>
    </source>
</evidence>
<feature type="compositionally biased region" description="Polar residues" evidence="10">
    <location>
        <begin position="143"/>
        <end position="154"/>
    </location>
</feature>
<reference evidence="13 14" key="1">
    <citation type="submission" date="2016-06" db="EMBL/GenBank/DDBJ databases">
        <title>Evolution of pathogenesis and genome organization in the Tremellales.</title>
        <authorList>
            <person name="Cuomo C."/>
            <person name="Litvintseva A."/>
            <person name="Heitman J."/>
            <person name="Chen Y."/>
            <person name="Sun S."/>
            <person name="Springer D."/>
            <person name="Dromer F."/>
            <person name="Young S."/>
            <person name="Zeng Q."/>
            <person name="Chapman S."/>
            <person name="Gujja S."/>
            <person name="Saif S."/>
            <person name="Birren B."/>
        </authorList>
    </citation>
    <scope>NUCLEOTIDE SEQUENCE [LARGE SCALE GENOMIC DNA]</scope>
    <source>
        <strain evidence="13 14">ATCC 28783</strain>
    </source>
</reference>
<dbReference type="InterPro" id="IPR017441">
    <property type="entry name" value="Protein_kinase_ATP_BS"/>
</dbReference>
<feature type="compositionally biased region" description="Low complexity" evidence="10">
    <location>
        <begin position="460"/>
        <end position="476"/>
    </location>
</feature>
<dbReference type="SUPFAM" id="SSF47576">
    <property type="entry name" value="Calponin-homology domain, CH-domain"/>
    <property type="match status" value="1"/>
</dbReference>
<feature type="domain" description="Protein kinase" evidence="11">
    <location>
        <begin position="939"/>
        <end position="1196"/>
    </location>
</feature>
<dbReference type="VEuPathDB" id="FungiDB:TREMEDRAFT_24503"/>
<evidence type="ECO:0000256" key="4">
    <source>
        <dbReference type="ARBA" id="ARBA00022723"/>
    </source>
</evidence>
<keyword evidence="2" id="KW-0723">Serine/threonine-protein kinase</keyword>
<comment type="caution">
    <text evidence="13">The sequence shown here is derived from an EMBL/GenBank/DDBJ whole genome shotgun (WGS) entry which is preliminary data.</text>
</comment>
<feature type="compositionally biased region" description="Basic and acidic residues" evidence="10">
    <location>
        <begin position="161"/>
        <end position="178"/>
    </location>
</feature>
<evidence type="ECO:0000256" key="5">
    <source>
        <dbReference type="ARBA" id="ARBA00022741"/>
    </source>
</evidence>
<dbReference type="Gene3D" id="3.30.60.20">
    <property type="match status" value="1"/>
</dbReference>
<feature type="compositionally biased region" description="Basic and acidic residues" evidence="10">
    <location>
        <begin position="95"/>
        <end position="112"/>
    </location>
</feature>
<evidence type="ECO:0000256" key="2">
    <source>
        <dbReference type="ARBA" id="ARBA00022527"/>
    </source>
</evidence>
<dbReference type="GO" id="GO:0005524">
    <property type="term" value="F:ATP binding"/>
    <property type="evidence" value="ECO:0007669"/>
    <property type="project" value="UniProtKB-UniRule"/>
</dbReference>
<dbReference type="InterPro" id="IPR046349">
    <property type="entry name" value="C1-like_sf"/>
</dbReference>
<dbReference type="Proteomes" id="UP000289152">
    <property type="component" value="Unassembled WGS sequence"/>
</dbReference>
<dbReference type="PROSITE" id="PS50081">
    <property type="entry name" value="ZF_DAG_PE_2"/>
    <property type="match status" value="1"/>
</dbReference>
<keyword evidence="3" id="KW-0808">Transferase</keyword>
<evidence type="ECO:0000259" key="11">
    <source>
        <dbReference type="PROSITE" id="PS50011"/>
    </source>
</evidence>
<dbReference type="EMBL" id="SDIL01000001">
    <property type="protein sequence ID" value="RXK42452.1"/>
    <property type="molecule type" value="Genomic_DNA"/>
</dbReference>